<dbReference type="SUPFAM" id="SSF161098">
    <property type="entry name" value="MetI-like"/>
    <property type="match status" value="1"/>
</dbReference>
<keyword evidence="3" id="KW-1003">Cell membrane</keyword>
<evidence type="ECO:0000256" key="4">
    <source>
        <dbReference type="ARBA" id="ARBA00022692"/>
    </source>
</evidence>
<gene>
    <name evidence="9" type="ORF">GCM10009838_72070</name>
</gene>
<evidence type="ECO:0000256" key="7">
    <source>
        <dbReference type="RuleBase" id="RU363032"/>
    </source>
</evidence>
<dbReference type="Pfam" id="PF00528">
    <property type="entry name" value="BPD_transp_1"/>
    <property type="match status" value="1"/>
</dbReference>
<dbReference type="InterPro" id="IPR035906">
    <property type="entry name" value="MetI-like_sf"/>
</dbReference>
<dbReference type="InterPro" id="IPR051393">
    <property type="entry name" value="ABC_transporter_permease"/>
</dbReference>
<keyword evidence="2 7" id="KW-0813">Transport</keyword>
<evidence type="ECO:0000313" key="9">
    <source>
        <dbReference type="EMBL" id="GAA1996582.1"/>
    </source>
</evidence>
<dbReference type="InterPro" id="IPR000515">
    <property type="entry name" value="MetI-like"/>
</dbReference>
<evidence type="ECO:0000256" key="3">
    <source>
        <dbReference type="ARBA" id="ARBA00022475"/>
    </source>
</evidence>
<evidence type="ECO:0000256" key="2">
    <source>
        <dbReference type="ARBA" id="ARBA00022448"/>
    </source>
</evidence>
<feature type="transmembrane region" description="Helical" evidence="7">
    <location>
        <begin position="179"/>
        <end position="202"/>
    </location>
</feature>
<evidence type="ECO:0000256" key="1">
    <source>
        <dbReference type="ARBA" id="ARBA00004651"/>
    </source>
</evidence>
<name>A0ABN2T2B5_9ACTN</name>
<evidence type="ECO:0000256" key="6">
    <source>
        <dbReference type="ARBA" id="ARBA00023136"/>
    </source>
</evidence>
<evidence type="ECO:0000259" key="8">
    <source>
        <dbReference type="PROSITE" id="PS50928"/>
    </source>
</evidence>
<comment type="subcellular location">
    <subcellularLocation>
        <location evidence="1 7">Cell membrane</location>
        <topology evidence="1 7">Multi-pass membrane protein</topology>
    </subcellularLocation>
</comment>
<dbReference type="EMBL" id="BAAAQM010000058">
    <property type="protein sequence ID" value="GAA1996582.1"/>
    <property type="molecule type" value="Genomic_DNA"/>
</dbReference>
<dbReference type="Proteomes" id="UP001499854">
    <property type="component" value="Unassembled WGS sequence"/>
</dbReference>
<keyword evidence="4 7" id="KW-0812">Transmembrane</keyword>
<protein>
    <submittedName>
        <fullName evidence="9">Sugar ABC transporter permease</fullName>
    </submittedName>
</protein>
<evidence type="ECO:0000256" key="5">
    <source>
        <dbReference type="ARBA" id="ARBA00022989"/>
    </source>
</evidence>
<dbReference type="PROSITE" id="PS50928">
    <property type="entry name" value="ABC_TM1"/>
    <property type="match status" value="1"/>
</dbReference>
<dbReference type="PANTHER" id="PTHR30193">
    <property type="entry name" value="ABC TRANSPORTER PERMEASE PROTEIN"/>
    <property type="match status" value="1"/>
</dbReference>
<sequence length="317" mass="35442">MDHLAPPMSRRADLVSDEHVRQAAKRRRRRISDLTGWGFIGVPTLVVVGLSLFPAAWAFYISLHKWNLLTPAKPIGMRNYQRIGDDPDALSAVWNTVFFTAVFVPVSIILGILLAVALNQKIRFSGFYRTAIFVPFVASAAATGILAGFVFEPNYGVANDVLRRLHLHTMKFLESPTQAMIVLVIIALWGQIGFTVVVYLAALQDIPKETIEAAIVDGANRRQVFRHVTLPELAPVTVFTAVWQTITALQLFDLVYTTTRGGPMSATETIVYYVYKVAFQESRFGYGAALSYLLFAVTMLVTLFMIWYSRRAKVEAF</sequence>
<comment type="similarity">
    <text evidence="7">Belongs to the binding-protein-dependent transport system permease family.</text>
</comment>
<reference evidence="9 10" key="1">
    <citation type="journal article" date="2019" name="Int. J. Syst. Evol. Microbiol.">
        <title>The Global Catalogue of Microorganisms (GCM) 10K type strain sequencing project: providing services to taxonomists for standard genome sequencing and annotation.</title>
        <authorList>
            <consortium name="The Broad Institute Genomics Platform"/>
            <consortium name="The Broad Institute Genome Sequencing Center for Infectious Disease"/>
            <person name="Wu L."/>
            <person name="Ma J."/>
        </authorList>
    </citation>
    <scope>NUCLEOTIDE SEQUENCE [LARGE SCALE GENOMIC DNA]</scope>
    <source>
        <strain evidence="9 10">JCM 16013</strain>
    </source>
</reference>
<feature type="transmembrane region" description="Helical" evidence="7">
    <location>
        <begin position="34"/>
        <end position="60"/>
    </location>
</feature>
<comment type="caution">
    <text evidence="9">The sequence shown here is derived from an EMBL/GenBank/DDBJ whole genome shotgun (WGS) entry which is preliminary data.</text>
</comment>
<dbReference type="CDD" id="cd06261">
    <property type="entry name" value="TM_PBP2"/>
    <property type="match status" value="1"/>
</dbReference>
<dbReference type="RefSeq" id="WP_344661659.1">
    <property type="nucleotide sequence ID" value="NZ_BAAAQM010000058.1"/>
</dbReference>
<dbReference type="Gene3D" id="1.10.3720.10">
    <property type="entry name" value="MetI-like"/>
    <property type="match status" value="1"/>
</dbReference>
<proteinExistence type="inferred from homology"/>
<keyword evidence="5 7" id="KW-1133">Transmembrane helix</keyword>
<dbReference type="PANTHER" id="PTHR30193:SF37">
    <property type="entry name" value="INNER MEMBRANE ABC TRANSPORTER PERMEASE PROTEIN YCJO"/>
    <property type="match status" value="1"/>
</dbReference>
<feature type="transmembrane region" description="Helical" evidence="7">
    <location>
        <begin position="97"/>
        <end position="118"/>
    </location>
</feature>
<keyword evidence="10" id="KW-1185">Reference proteome</keyword>
<organism evidence="9 10">
    <name type="scientific">Catenulispora subtropica</name>
    <dbReference type="NCBI Taxonomy" id="450798"/>
    <lineage>
        <taxon>Bacteria</taxon>
        <taxon>Bacillati</taxon>
        <taxon>Actinomycetota</taxon>
        <taxon>Actinomycetes</taxon>
        <taxon>Catenulisporales</taxon>
        <taxon>Catenulisporaceae</taxon>
        <taxon>Catenulispora</taxon>
    </lineage>
</organism>
<keyword evidence="6 7" id="KW-0472">Membrane</keyword>
<feature type="transmembrane region" description="Helical" evidence="7">
    <location>
        <begin position="130"/>
        <end position="151"/>
    </location>
</feature>
<accession>A0ABN2T2B5</accession>
<feature type="transmembrane region" description="Helical" evidence="7">
    <location>
        <begin position="284"/>
        <end position="308"/>
    </location>
</feature>
<feature type="domain" description="ABC transmembrane type-1" evidence="8">
    <location>
        <begin position="93"/>
        <end position="305"/>
    </location>
</feature>
<evidence type="ECO:0000313" key="10">
    <source>
        <dbReference type="Proteomes" id="UP001499854"/>
    </source>
</evidence>